<evidence type="ECO:0000256" key="3">
    <source>
        <dbReference type="ARBA" id="ARBA00023002"/>
    </source>
</evidence>
<dbReference type="Gene3D" id="1.20.140.10">
    <property type="entry name" value="Butyryl-CoA Dehydrogenase, subunit A, domain 3"/>
    <property type="match status" value="1"/>
</dbReference>
<dbReference type="PANTHER" id="PTHR36117:SF3">
    <property type="entry name" value="4-HYDROXYPHENYLACETATE 3-MONOOXYGENASE-RELATED"/>
    <property type="match status" value="1"/>
</dbReference>
<dbReference type="Gene3D" id="2.40.110.10">
    <property type="entry name" value="Butyryl-CoA Dehydrogenase, subunit A, domain 2"/>
    <property type="match status" value="1"/>
</dbReference>
<proteinExistence type="predicted"/>
<evidence type="ECO:0000256" key="1">
    <source>
        <dbReference type="ARBA" id="ARBA00022630"/>
    </source>
</evidence>
<dbReference type="InterPro" id="IPR004925">
    <property type="entry name" value="HpaB/PvcC/4-BUDH"/>
</dbReference>
<dbReference type="PANTHER" id="PTHR36117">
    <property type="entry name" value="4-HYDROXYPHENYLACETATE 3-MONOOXYGENASE-RELATED"/>
    <property type="match status" value="1"/>
</dbReference>
<keyword evidence="1" id="KW-0285">Flavoprotein</keyword>
<dbReference type="Pfam" id="PF11794">
    <property type="entry name" value="HpaB_N"/>
    <property type="match status" value="1"/>
</dbReference>
<dbReference type="SUPFAM" id="SSF47203">
    <property type="entry name" value="Acyl-CoA dehydrogenase C-terminal domain-like"/>
    <property type="match status" value="1"/>
</dbReference>
<reference evidence="6 7" key="1">
    <citation type="submission" date="2016-11" db="EMBL/GenBank/DDBJ databases">
        <authorList>
            <person name="Jaros S."/>
            <person name="Januszkiewicz K."/>
            <person name="Wedrychowicz H."/>
        </authorList>
    </citation>
    <scope>NUCLEOTIDE SEQUENCE [LARGE SCALE GENOMIC DNA]</scope>
    <source>
        <strain evidence="6 7">DSM 17477</strain>
    </source>
</reference>
<keyword evidence="6" id="KW-0503">Monooxygenase</keyword>
<organism evidence="6 7">
    <name type="scientific">Dethiosulfatibacter aminovorans DSM 17477</name>
    <dbReference type="NCBI Taxonomy" id="1121476"/>
    <lineage>
        <taxon>Bacteria</taxon>
        <taxon>Bacillati</taxon>
        <taxon>Bacillota</taxon>
        <taxon>Tissierellia</taxon>
        <taxon>Dethiosulfatibacter</taxon>
    </lineage>
</organism>
<dbReference type="EMBL" id="FQZL01000005">
    <property type="protein sequence ID" value="SHI53755.1"/>
    <property type="molecule type" value="Genomic_DNA"/>
</dbReference>
<keyword evidence="2" id="KW-0274">FAD</keyword>
<evidence type="ECO:0000313" key="6">
    <source>
        <dbReference type="EMBL" id="SHI53755.1"/>
    </source>
</evidence>
<dbReference type="InterPro" id="IPR036250">
    <property type="entry name" value="AcylCo_DH-like_C"/>
</dbReference>
<dbReference type="Pfam" id="PF03241">
    <property type="entry name" value="HpaB"/>
    <property type="match status" value="1"/>
</dbReference>
<dbReference type="InterPro" id="IPR024719">
    <property type="entry name" value="HpaB/PvcC/4-BUDH_C"/>
</dbReference>
<keyword evidence="7" id="KW-1185">Reference proteome</keyword>
<dbReference type="InterPro" id="IPR009100">
    <property type="entry name" value="AcylCoA_DH/oxidase_NM_dom_sf"/>
</dbReference>
<dbReference type="Proteomes" id="UP000184052">
    <property type="component" value="Unassembled WGS sequence"/>
</dbReference>
<accession>A0A1M6BY66</accession>
<dbReference type="GO" id="GO:0016627">
    <property type="term" value="F:oxidoreductase activity, acting on the CH-CH group of donors"/>
    <property type="evidence" value="ECO:0007669"/>
    <property type="project" value="InterPro"/>
</dbReference>
<evidence type="ECO:0000259" key="4">
    <source>
        <dbReference type="Pfam" id="PF03241"/>
    </source>
</evidence>
<evidence type="ECO:0000256" key="2">
    <source>
        <dbReference type="ARBA" id="ARBA00022827"/>
    </source>
</evidence>
<dbReference type="OrthoDB" id="9785230at2"/>
<dbReference type="InterPro" id="IPR046373">
    <property type="entry name" value="Acyl-CoA_Oxase/DH_mid-dom_sf"/>
</dbReference>
<gene>
    <name evidence="6" type="ORF">SAMN02745751_00517</name>
</gene>
<dbReference type="STRING" id="1121476.SAMN02745751_00517"/>
<keyword evidence="3" id="KW-0560">Oxidoreductase</keyword>
<evidence type="ECO:0000313" key="7">
    <source>
        <dbReference type="Proteomes" id="UP000184052"/>
    </source>
</evidence>
<dbReference type="RefSeq" id="WP_073046665.1">
    <property type="nucleotide sequence ID" value="NZ_FQZL01000005.1"/>
</dbReference>
<name>A0A1M6BY66_9FIRM</name>
<evidence type="ECO:0000259" key="5">
    <source>
        <dbReference type="Pfam" id="PF11794"/>
    </source>
</evidence>
<dbReference type="Gene3D" id="1.10.3140.10">
    <property type="entry name" value="4-hydroxybutyryl-coa dehydratase, domain 1"/>
    <property type="match status" value="1"/>
</dbReference>
<dbReference type="PIRSF" id="PIRSF000331">
    <property type="entry name" value="HpaA_HpaB"/>
    <property type="match status" value="1"/>
</dbReference>
<sequence length="511" mass="57007">MAVGTFEQYKERLLKMKPNIYIGGEVVDRSDPRMEPGMYVMRQTFDCAHDDRYKEFCTATSHLTGETINRFTHIHHSREDLFNKQKMTKLLSHRVGGCIQRCMGIDALNALSVVTYEMDDALGTDFHKRFEKYLAWSQENDIVANCAQTDVKGDRLKRPSDQADPDMYLRVVETREDGIIVRGAKSCNSAAPYVDEIIVTPTRFMGPKDAAYAVSFAIPADWPGVKLAALPGVRHKRKHIDAPINKVGDMESLTIFDDVFIPNDRVFMNGQADPRCTPYAGFLALMFAHFHRHSYTGCKPATSEVIASQAALVAEYNGIAKADHVKGKLAHIIGLAELVYAAGVASAVKAEESPSGTWIPDEILTNAGRKLAGEEIYNENKILADLAGGLIATLPMEADYYQEKDGVGDLLHKYIMRNPEISAENQHRCFRMIEDQMISEFGGAMIVAGLHGGGSPQMEEVAMMSRYDLEELKGIAKYLAGIEKDIPIYDRAYVTPRKILEKFKKQVKVPV</sequence>
<feature type="domain" description="HpaB/PvcC/4-BUDH N-terminal" evidence="5">
    <location>
        <begin position="5"/>
        <end position="268"/>
    </location>
</feature>
<dbReference type="SUPFAM" id="SSF56645">
    <property type="entry name" value="Acyl-CoA dehydrogenase NM domain-like"/>
    <property type="match status" value="1"/>
</dbReference>
<protein>
    <submittedName>
        <fullName evidence="6">4-hydroxyphenylacetate 3-monooxygenase</fullName>
    </submittedName>
</protein>
<feature type="domain" description="HpaB/PvcC/4-BUDH C-terminal" evidence="4">
    <location>
        <begin position="284"/>
        <end position="481"/>
    </location>
</feature>
<dbReference type="InterPro" id="IPR024674">
    <property type="entry name" value="HpaB/PvcC/4-BUDH_N"/>
</dbReference>
<dbReference type="AlphaFoldDB" id="A0A1M6BY66"/>
<dbReference type="GO" id="GO:0004497">
    <property type="term" value="F:monooxygenase activity"/>
    <property type="evidence" value="ECO:0007669"/>
    <property type="project" value="UniProtKB-KW"/>
</dbReference>